<keyword evidence="2" id="KW-1185">Reference proteome</keyword>
<reference evidence="1" key="1">
    <citation type="submission" date="2022-01" db="EMBL/GenBank/DDBJ databases">
        <authorList>
            <person name="King R."/>
        </authorList>
    </citation>
    <scope>NUCLEOTIDE SEQUENCE</scope>
</reference>
<dbReference type="Proteomes" id="UP001153636">
    <property type="component" value="Chromosome 2"/>
</dbReference>
<gene>
    <name evidence="1" type="ORF">PSYICH_LOCUS7156</name>
</gene>
<accession>A0A9P0CN09</accession>
<organism evidence="1 2">
    <name type="scientific">Psylliodes chrysocephalus</name>
    <dbReference type="NCBI Taxonomy" id="3402493"/>
    <lineage>
        <taxon>Eukaryota</taxon>
        <taxon>Metazoa</taxon>
        <taxon>Ecdysozoa</taxon>
        <taxon>Arthropoda</taxon>
        <taxon>Hexapoda</taxon>
        <taxon>Insecta</taxon>
        <taxon>Pterygota</taxon>
        <taxon>Neoptera</taxon>
        <taxon>Endopterygota</taxon>
        <taxon>Coleoptera</taxon>
        <taxon>Polyphaga</taxon>
        <taxon>Cucujiformia</taxon>
        <taxon>Chrysomeloidea</taxon>
        <taxon>Chrysomelidae</taxon>
        <taxon>Galerucinae</taxon>
        <taxon>Alticini</taxon>
        <taxon>Psylliodes</taxon>
    </lineage>
</organism>
<protein>
    <submittedName>
        <fullName evidence="1">Uncharacterized protein</fullName>
    </submittedName>
</protein>
<proteinExistence type="predicted"/>
<dbReference type="PANTHER" id="PTHR45913">
    <property type="entry name" value="EPM2A-INTERACTING PROTEIN 1"/>
    <property type="match status" value="1"/>
</dbReference>
<dbReference type="OrthoDB" id="6743767at2759"/>
<dbReference type="PANTHER" id="PTHR45913:SF5">
    <property type="entry name" value="GENERAL TRANSCRIPTION FACTOR II-I REPEAT DOMAIN-CONTAINING PROTEIN 2A-LIKE PROTEIN"/>
    <property type="match status" value="1"/>
</dbReference>
<evidence type="ECO:0000313" key="1">
    <source>
        <dbReference type="EMBL" id="CAH1106332.1"/>
    </source>
</evidence>
<name>A0A9P0CN09_9CUCU</name>
<evidence type="ECO:0000313" key="2">
    <source>
        <dbReference type="Proteomes" id="UP001153636"/>
    </source>
</evidence>
<dbReference type="EMBL" id="OV651814">
    <property type="protein sequence ID" value="CAH1106332.1"/>
    <property type="molecule type" value="Genomic_DNA"/>
</dbReference>
<dbReference type="AlphaFoldDB" id="A0A9P0CN09"/>
<sequence>MWKNVHCIIHQQNLCSKSSRLKNVIDVVVNTVNFIRSRGLNNRQFKAFLDELSLEHDDVTYYCEIRWLSKGKMLKRFFDLRKEIADFIEMKEKALPQICDPTCLCDLAFLVDITKHLNDLNLNLQKQGQLVNQLYNHVISFQNNIRLWETQMRSKHCFHFSMLSCHENIESYRYAEELKLLSEQFTDRFSYFKNMEALSIFLQILVSVMWKMPRFTYKWN</sequence>